<keyword evidence="2" id="KW-0675">Receptor</keyword>
<evidence type="ECO:0000313" key="3">
    <source>
        <dbReference type="Proteomes" id="UP000317176"/>
    </source>
</evidence>
<dbReference type="Pfam" id="PF03401">
    <property type="entry name" value="TctC"/>
    <property type="match status" value="1"/>
</dbReference>
<dbReference type="OrthoDB" id="8263732at2"/>
<dbReference type="PIRSF" id="PIRSF017082">
    <property type="entry name" value="YflP"/>
    <property type="match status" value="1"/>
</dbReference>
<reference evidence="2 3" key="1">
    <citation type="journal article" date="2015" name="Stand. Genomic Sci.">
        <title>Genomic Encyclopedia of Bacterial and Archaeal Type Strains, Phase III: the genomes of soil and plant-associated and newly described type strains.</title>
        <authorList>
            <person name="Whitman W.B."/>
            <person name="Woyke T."/>
            <person name="Klenk H.P."/>
            <person name="Zhou Y."/>
            <person name="Lilburn T.G."/>
            <person name="Beck B.J."/>
            <person name="De Vos P."/>
            <person name="Vandamme P."/>
            <person name="Eisen J.A."/>
            <person name="Garrity G."/>
            <person name="Hugenholtz P."/>
            <person name="Kyrpides N.C."/>
        </authorList>
    </citation>
    <scope>NUCLEOTIDE SEQUENCE [LARGE SCALE GENOMIC DNA]</scope>
    <source>
        <strain evidence="2 3">CGMCC 1.10947</strain>
    </source>
</reference>
<organism evidence="2 3">
    <name type="scientific">Bradyrhizobium daqingense</name>
    <dbReference type="NCBI Taxonomy" id="993502"/>
    <lineage>
        <taxon>Bacteria</taxon>
        <taxon>Pseudomonadati</taxon>
        <taxon>Pseudomonadota</taxon>
        <taxon>Alphaproteobacteria</taxon>
        <taxon>Hyphomicrobiales</taxon>
        <taxon>Nitrobacteraceae</taxon>
        <taxon>Bradyrhizobium</taxon>
    </lineage>
</organism>
<dbReference type="Gene3D" id="3.40.190.150">
    <property type="entry name" value="Bordetella uptake gene, domain 1"/>
    <property type="match status" value="1"/>
</dbReference>
<dbReference type="AlphaFoldDB" id="A0A562L8N6"/>
<dbReference type="EMBL" id="VLKL01000010">
    <property type="protein sequence ID" value="TWI04003.1"/>
    <property type="molecule type" value="Genomic_DNA"/>
</dbReference>
<gene>
    <name evidence="2" type="ORF">IQ17_03859</name>
</gene>
<dbReference type="InterPro" id="IPR005064">
    <property type="entry name" value="BUG"/>
</dbReference>
<sequence length="327" mass="35099">MKKLARRSFVAGSAAVLFAPFGKTQAQSAWPNRSLRIVVPYPPGGQTDGIARAFGDYLARQVGKPVIVENRAGAGGVIGVTEAKRAEPDGTTILCTISSSLIQNRITVKDLPYDPERDFTYLTMVSGAGGPVVAAKKTGATNLREFIEYANKVGSLNWGSYGVGSTPHVLIETIAKQYGIRFQVIQYRGEAPMWNDLAGQTLDGAAGSYAAAAPVIQAGTGNLIGVVGSRLPPYPDTLTMTEQGAIGDFYELRAFTTFAVPVGTPKEIVEQLSAMLIQAGLDPKVQQMLSNFLLSSPTDFETTHRIFKRDSDVMLRILRELGVKPSE</sequence>
<dbReference type="Proteomes" id="UP000317176">
    <property type="component" value="Unassembled WGS sequence"/>
</dbReference>
<dbReference type="InterPro" id="IPR042100">
    <property type="entry name" value="Bug_dom1"/>
</dbReference>
<protein>
    <submittedName>
        <fullName evidence="2">Tripartite-type tricarboxylate transporter receptor subunit TctC</fullName>
    </submittedName>
</protein>
<dbReference type="RefSeq" id="WP_145636743.1">
    <property type="nucleotide sequence ID" value="NZ_CP088014.1"/>
</dbReference>
<keyword evidence="3" id="KW-1185">Reference proteome</keyword>
<comment type="similarity">
    <text evidence="1">Belongs to the UPF0065 (bug) family.</text>
</comment>
<proteinExistence type="inferred from homology"/>
<evidence type="ECO:0000256" key="1">
    <source>
        <dbReference type="ARBA" id="ARBA00006987"/>
    </source>
</evidence>
<dbReference type="PANTHER" id="PTHR42928:SF5">
    <property type="entry name" value="BLR1237 PROTEIN"/>
    <property type="match status" value="1"/>
</dbReference>
<dbReference type="Gene3D" id="3.40.190.10">
    <property type="entry name" value="Periplasmic binding protein-like II"/>
    <property type="match status" value="1"/>
</dbReference>
<comment type="caution">
    <text evidence="2">The sequence shown here is derived from an EMBL/GenBank/DDBJ whole genome shotgun (WGS) entry which is preliminary data.</text>
</comment>
<dbReference type="PANTHER" id="PTHR42928">
    <property type="entry name" value="TRICARBOXYLATE-BINDING PROTEIN"/>
    <property type="match status" value="1"/>
</dbReference>
<accession>A0A562L8N6</accession>
<dbReference type="SUPFAM" id="SSF53850">
    <property type="entry name" value="Periplasmic binding protein-like II"/>
    <property type="match status" value="1"/>
</dbReference>
<name>A0A562L8N6_9BRAD</name>
<dbReference type="CDD" id="cd07012">
    <property type="entry name" value="PBP2_Bug_TTT"/>
    <property type="match status" value="1"/>
</dbReference>
<evidence type="ECO:0000313" key="2">
    <source>
        <dbReference type="EMBL" id="TWI04003.1"/>
    </source>
</evidence>